<dbReference type="FunFam" id="3.30.160.60:FF:001156">
    <property type="entry name" value="Zinc finger protein 407"/>
    <property type="match status" value="1"/>
</dbReference>
<feature type="compositionally biased region" description="Polar residues" evidence="12">
    <location>
        <begin position="192"/>
        <end position="215"/>
    </location>
</feature>
<evidence type="ECO:0000259" key="13">
    <source>
        <dbReference type="PROSITE" id="PS50157"/>
    </source>
</evidence>
<keyword evidence="4" id="KW-0677">Repeat</keyword>
<feature type="compositionally biased region" description="Gly residues" evidence="12">
    <location>
        <begin position="380"/>
        <end position="389"/>
    </location>
</feature>
<evidence type="ECO:0000256" key="1">
    <source>
        <dbReference type="ARBA" id="ARBA00004123"/>
    </source>
</evidence>
<keyword evidence="10" id="KW-0539">Nucleus</keyword>
<feature type="domain" description="C2H2-type" evidence="13">
    <location>
        <begin position="251"/>
        <end position="278"/>
    </location>
</feature>
<dbReference type="Gene3D" id="3.30.160.60">
    <property type="entry name" value="Classic Zinc Finger"/>
    <property type="match status" value="2"/>
</dbReference>
<dbReference type="Proteomes" id="UP001301769">
    <property type="component" value="Unassembled WGS sequence"/>
</dbReference>
<keyword evidence="5 11" id="KW-0863">Zinc-finger</keyword>
<dbReference type="EMBL" id="MU858086">
    <property type="protein sequence ID" value="KAK4214912.1"/>
    <property type="molecule type" value="Genomic_DNA"/>
</dbReference>
<evidence type="ECO:0000313" key="14">
    <source>
        <dbReference type="EMBL" id="KAK4214912.1"/>
    </source>
</evidence>
<evidence type="ECO:0000256" key="8">
    <source>
        <dbReference type="ARBA" id="ARBA00023125"/>
    </source>
</evidence>
<keyword evidence="9" id="KW-0804">Transcription</keyword>
<comment type="caution">
    <text evidence="14">The sequence shown here is derived from an EMBL/GenBank/DDBJ whole genome shotgun (WGS) entry which is preliminary data.</text>
</comment>
<dbReference type="GO" id="GO:0000981">
    <property type="term" value="F:DNA-binding transcription factor activity, RNA polymerase II-specific"/>
    <property type="evidence" value="ECO:0007669"/>
    <property type="project" value="TreeGrafter"/>
</dbReference>
<dbReference type="Pfam" id="PF00096">
    <property type="entry name" value="zf-C2H2"/>
    <property type="match status" value="2"/>
</dbReference>
<protein>
    <recommendedName>
        <fullName evidence="13">C2H2-type domain-containing protein</fullName>
    </recommendedName>
</protein>
<feature type="compositionally biased region" description="Low complexity" evidence="12">
    <location>
        <begin position="345"/>
        <end position="358"/>
    </location>
</feature>
<keyword evidence="6" id="KW-0862">Zinc</keyword>
<reference evidence="14" key="2">
    <citation type="submission" date="2023-05" db="EMBL/GenBank/DDBJ databases">
        <authorList>
            <consortium name="Lawrence Berkeley National Laboratory"/>
            <person name="Steindorff A."/>
            <person name="Hensen N."/>
            <person name="Bonometti L."/>
            <person name="Westerberg I."/>
            <person name="Brannstrom I.O."/>
            <person name="Guillou S."/>
            <person name="Cros-Aarteil S."/>
            <person name="Calhoun S."/>
            <person name="Haridas S."/>
            <person name="Kuo A."/>
            <person name="Mondo S."/>
            <person name="Pangilinan J."/>
            <person name="Riley R."/>
            <person name="Labutti K."/>
            <person name="Andreopoulos B."/>
            <person name="Lipzen A."/>
            <person name="Chen C."/>
            <person name="Yanf M."/>
            <person name="Daum C."/>
            <person name="Ng V."/>
            <person name="Clum A."/>
            <person name="Ohm R."/>
            <person name="Martin F."/>
            <person name="Silar P."/>
            <person name="Natvig D."/>
            <person name="Lalanne C."/>
            <person name="Gautier V."/>
            <person name="Ament-Velasquez S.L."/>
            <person name="Kruys A."/>
            <person name="Hutchinson M.I."/>
            <person name="Powell A.J."/>
            <person name="Barry K."/>
            <person name="Miller A.N."/>
            <person name="Grigoriev I.V."/>
            <person name="Debuchy R."/>
            <person name="Gladieux P."/>
            <person name="Thoren M.H."/>
            <person name="Johannesson H."/>
        </authorList>
    </citation>
    <scope>NUCLEOTIDE SEQUENCE</scope>
    <source>
        <strain evidence="14">PSN293</strain>
    </source>
</reference>
<evidence type="ECO:0000256" key="3">
    <source>
        <dbReference type="ARBA" id="ARBA00022723"/>
    </source>
</evidence>
<dbReference type="GO" id="GO:0043565">
    <property type="term" value="F:sequence-specific DNA binding"/>
    <property type="evidence" value="ECO:0007669"/>
    <property type="project" value="TreeGrafter"/>
</dbReference>
<feature type="compositionally biased region" description="Low complexity" evidence="12">
    <location>
        <begin position="137"/>
        <end position="155"/>
    </location>
</feature>
<feature type="region of interest" description="Disordered" evidence="12">
    <location>
        <begin position="1"/>
        <end position="221"/>
    </location>
</feature>
<evidence type="ECO:0000313" key="15">
    <source>
        <dbReference type="Proteomes" id="UP001301769"/>
    </source>
</evidence>
<comment type="similarity">
    <text evidence="2">Belongs to the krueppel C2H2-type zinc-finger protein family.</text>
</comment>
<dbReference type="SUPFAM" id="SSF57667">
    <property type="entry name" value="beta-beta-alpha zinc fingers"/>
    <property type="match status" value="1"/>
</dbReference>
<evidence type="ECO:0000256" key="6">
    <source>
        <dbReference type="ARBA" id="ARBA00022833"/>
    </source>
</evidence>
<evidence type="ECO:0000256" key="11">
    <source>
        <dbReference type="PROSITE-ProRule" id="PRU00042"/>
    </source>
</evidence>
<dbReference type="SMART" id="SM00355">
    <property type="entry name" value="ZnF_C2H2"/>
    <property type="match status" value="2"/>
</dbReference>
<evidence type="ECO:0000256" key="12">
    <source>
        <dbReference type="SAM" id="MobiDB-lite"/>
    </source>
</evidence>
<evidence type="ECO:0000256" key="10">
    <source>
        <dbReference type="ARBA" id="ARBA00023242"/>
    </source>
</evidence>
<feature type="domain" description="C2H2-type" evidence="13">
    <location>
        <begin position="279"/>
        <end position="308"/>
    </location>
</feature>
<proteinExistence type="inferred from homology"/>
<gene>
    <name evidence="14" type="ORF">QBC37DRAFT_140303</name>
</gene>
<sequence>MRFNSSHSSDSLGSRRPARAALPPFSLPPPPEIPRAGAFAADGLTPATGGVRSAGESSSHSTSTSALSSPGYSVAAMSSYGSPRQGASTPHSYQHPSAPRFHASPGRLQQPLAPKPPAPKHPQQHQLSAGLPMLPTSPSSSSGFGEKLPPISSLIPPSPPPPSHPSSYSGAGPPRPLIPSPGRLARPVGANLITSTPGGSESQPSFYRMPSNTGGFKSGTAGRSTGHYLEFQAGMGPYSVVRESSQQDRPFKCDMCPQCFSRNHDLKRHKRIHLAAKPFPCPQCQKCFSRKDALKRHSLVKACGGKKKKGLEATDEQDADQDDEMGDVASRSGAGREKEQRSSESKSPSPTASATSSADNTQAESRLGHHSQTSTRKPSEGGGSGVPGG</sequence>
<keyword evidence="15" id="KW-1185">Reference proteome</keyword>
<accession>A0AAN7B9F0</accession>
<evidence type="ECO:0000256" key="7">
    <source>
        <dbReference type="ARBA" id="ARBA00023015"/>
    </source>
</evidence>
<feature type="compositionally biased region" description="Low complexity" evidence="12">
    <location>
        <begin position="1"/>
        <end position="24"/>
    </location>
</feature>
<feature type="compositionally biased region" description="Polar residues" evidence="12">
    <location>
        <begin position="359"/>
        <end position="376"/>
    </location>
</feature>
<dbReference type="PANTHER" id="PTHR24408:SF34">
    <property type="entry name" value="ZINC FINGER PROTEIN 672-RELATED"/>
    <property type="match status" value="1"/>
</dbReference>
<dbReference type="PANTHER" id="PTHR24408">
    <property type="entry name" value="ZINC FINGER PROTEIN"/>
    <property type="match status" value="1"/>
</dbReference>
<dbReference type="GO" id="GO:0008270">
    <property type="term" value="F:zinc ion binding"/>
    <property type="evidence" value="ECO:0007669"/>
    <property type="project" value="UniProtKB-KW"/>
</dbReference>
<reference evidence="14" key="1">
    <citation type="journal article" date="2023" name="Mol. Phylogenet. Evol.">
        <title>Genome-scale phylogeny and comparative genomics of the fungal order Sordariales.</title>
        <authorList>
            <person name="Hensen N."/>
            <person name="Bonometti L."/>
            <person name="Westerberg I."/>
            <person name="Brannstrom I.O."/>
            <person name="Guillou S."/>
            <person name="Cros-Aarteil S."/>
            <person name="Calhoun S."/>
            <person name="Haridas S."/>
            <person name="Kuo A."/>
            <person name="Mondo S."/>
            <person name="Pangilinan J."/>
            <person name="Riley R."/>
            <person name="LaButti K."/>
            <person name="Andreopoulos B."/>
            <person name="Lipzen A."/>
            <person name="Chen C."/>
            <person name="Yan M."/>
            <person name="Daum C."/>
            <person name="Ng V."/>
            <person name="Clum A."/>
            <person name="Steindorff A."/>
            <person name="Ohm R.A."/>
            <person name="Martin F."/>
            <person name="Silar P."/>
            <person name="Natvig D.O."/>
            <person name="Lalanne C."/>
            <person name="Gautier V."/>
            <person name="Ament-Velasquez S.L."/>
            <person name="Kruys A."/>
            <person name="Hutchinson M.I."/>
            <person name="Powell A.J."/>
            <person name="Barry K."/>
            <person name="Miller A.N."/>
            <person name="Grigoriev I.V."/>
            <person name="Debuchy R."/>
            <person name="Gladieux P."/>
            <person name="Hiltunen Thoren M."/>
            <person name="Johannesson H."/>
        </authorList>
    </citation>
    <scope>NUCLEOTIDE SEQUENCE</scope>
    <source>
        <strain evidence="14">PSN293</strain>
    </source>
</reference>
<evidence type="ECO:0000256" key="9">
    <source>
        <dbReference type="ARBA" id="ARBA00023163"/>
    </source>
</evidence>
<keyword evidence="3" id="KW-0479">Metal-binding</keyword>
<feature type="compositionally biased region" description="Acidic residues" evidence="12">
    <location>
        <begin position="313"/>
        <end position="326"/>
    </location>
</feature>
<feature type="compositionally biased region" description="Polar residues" evidence="12">
    <location>
        <begin position="79"/>
        <end position="95"/>
    </location>
</feature>
<keyword evidence="7" id="KW-0805">Transcription regulation</keyword>
<dbReference type="FunFam" id="3.30.160.60:FF:000322">
    <property type="entry name" value="GDNF-inducible zinc finger protein 1"/>
    <property type="match status" value="1"/>
</dbReference>
<dbReference type="PROSITE" id="PS00028">
    <property type="entry name" value="ZINC_FINGER_C2H2_1"/>
    <property type="match status" value="1"/>
</dbReference>
<comment type="subcellular location">
    <subcellularLocation>
        <location evidence="1">Nucleus</location>
    </subcellularLocation>
</comment>
<feature type="compositionally biased region" description="Basic and acidic residues" evidence="12">
    <location>
        <begin position="334"/>
        <end position="344"/>
    </location>
</feature>
<keyword evidence="8" id="KW-0238">DNA-binding</keyword>
<name>A0AAN7B9F0_9PEZI</name>
<dbReference type="InterPro" id="IPR036236">
    <property type="entry name" value="Znf_C2H2_sf"/>
</dbReference>
<evidence type="ECO:0000256" key="4">
    <source>
        <dbReference type="ARBA" id="ARBA00022737"/>
    </source>
</evidence>
<organism evidence="14 15">
    <name type="scientific">Rhypophila decipiens</name>
    <dbReference type="NCBI Taxonomy" id="261697"/>
    <lineage>
        <taxon>Eukaryota</taxon>
        <taxon>Fungi</taxon>
        <taxon>Dikarya</taxon>
        <taxon>Ascomycota</taxon>
        <taxon>Pezizomycotina</taxon>
        <taxon>Sordariomycetes</taxon>
        <taxon>Sordariomycetidae</taxon>
        <taxon>Sordariales</taxon>
        <taxon>Naviculisporaceae</taxon>
        <taxon>Rhypophila</taxon>
    </lineage>
</organism>
<feature type="region of interest" description="Disordered" evidence="12">
    <location>
        <begin position="305"/>
        <end position="389"/>
    </location>
</feature>
<dbReference type="PROSITE" id="PS50157">
    <property type="entry name" value="ZINC_FINGER_C2H2_2"/>
    <property type="match status" value="2"/>
</dbReference>
<dbReference type="GO" id="GO:0005634">
    <property type="term" value="C:nucleus"/>
    <property type="evidence" value="ECO:0007669"/>
    <property type="project" value="UniProtKB-SubCell"/>
</dbReference>
<feature type="compositionally biased region" description="Low complexity" evidence="12">
    <location>
        <begin position="53"/>
        <end position="73"/>
    </location>
</feature>
<dbReference type="InterPro" id="IPR013087">
    <property type="entry name" value="Znf_C2H2_type"/>
</dbReference>
<dbReference type="AlphaFoldDB" id="A0AAN7B9F0"/>
<evidence type="ECO:0000256" key="2">
    <source>
        <dbReference type="ARBA" id="ARBA00006991"/>
    </source>
</evidence>
<evidence type="ECO:0000256" key="5">
    <source>
        <dbReference type="ARBA" id="ARBA00022771"/>
    </source>
</evidence>